<dbReference type="InterPro" id="IPR050452">
    <property type="entry name" value="Metacaspase"/>
</dbReference>
<name>A0A1A5JVD7_RHILI</name>
<dbReference type="InterPro" id="IPR011600">
    <property type="entry name" value="Pept_C14_caspase"/>
</dbReference>
<dbReference type="PANTHER" id="PTHR48104">
    <property type="entry name" value="METACASPASE-4"/>
    <property type="match status" value="1"/>
</dbReference>
<evidence type="ECO:0000313" key="2">
    <source>
        <dbReference type="EMBL" id="OBP83584.1"/>
    </source>
</evidence>
<dbReference type="PANTHER" id="PTHR48104:SF30">
    <property type="entry name" value="METACASPASE-1"/>
    <property type="match status" value="1"/>
</dbReference>
<dbReference type="OrthoDB" id="5489622at2"/>
<feature type="domain" description="Peptidase C14 caspase" evidence="1">
    <location>
        <begin position="48"/>
        <end position="250"/>
    </location>
</feature>
<comment type="caution">
    <text evidence="2">The sequence shown here is derived from an EMBL/GenBank/DDBJ whole genome shotgun (WGS) entry which is preliminary data.</text>
</comment>
<proteinExistence type="predicted"/>
<dbReference type="Gene3D" id="3.40.50.1460">
    <property type="match status" value="1"/>
</dbReference>
<accession>A0A1A5JVD7</accession>
<evidence type="ECO:0000259" key="1">
    <source>
        <dbReference type="Pfam" id="PF00656"/>
    </source>
</evidence>
<dbReference type="GO" id="GO:0004197">
    <property type="term" value="F:cysteine-type endopeptidase activity"/>
    <property type="evidence" value="ECO:0007669"/>
    <property type="project" value="InterPro"/>
</dbReference>
<dbReference type="Proteomes" id="UP000093748">
    <property type="component" value="Unassembled WGS sequence"/>
</dbReference>
<dbReference type="Pfam" id="PF00656">
    <property type="entry name" value="Peptidase_C14"/>
    <property type="match status" value="1"/>
</dbReference>
<organism evidence="2 3">
    <name type="scientific">Rhizobium loti</name>
    <name type="common">Mesorhizobium loti</name>
    <dbReference type="NCBI Taxonomy" id="381"/>
    <lineage>
        <taxon>Bacteria</taxon>
        <taxon>Pseudomonadati</taxon>
        <taxon>Pseudomonadota</taxon>
        <taxon>Alphaproteobacteria</taxon>
        <taxon>Hyphomicrobiales</taxon>
        <taxon>Phyllobacteriaceae</taxon>
        <taxon>Mesorhizobium</taxon>
    </lineage>
</organism>
<sequence>MVSLGKFDRAWGSNMIKLTRRTLLVGTSALVAAGTVSFRALAASRTYHALLVACTEYPALPQRNWLIGPKNDAGLVHEYLLKNVPDPVRFAPENVTLLAKDVPGAKGLPTHAAIKAALADLAAKVQRDDFVYLHLSGHGAQQPERAKGDETDGLDEIFLPVDIEKWINRDAGVPNALVDNEIGDALDAIRNKGAFVWAVFDCCHSGTATRAVEVDDELERKVEFADLVGGDEAARAAAIKTYEDTVAGASRGLDENGARKPAFNLTPTGGEPITKGKLVAFYAAQTVETTPEMPLPKGTADAPRFGLFTFTILSKLAENPNVTYRQLGQAVLQQYSADSRTRPTPLFEGELDARVFGTDKTDAVMQWPIIVKDGQATIGAGLLHRLTPGSKLAILPSALSSLSDAVGYLEVESAKNLESRVKPVEFEKKPALKLADIPANAYARVAEIAVDYRLTVARPAETKGLEKETELVNSVLDELATAKETGFNIELVDPGKSAELRFAVMRENAIAGAAKDASDKPALWFLPASGDVTLKDGSKPPLIIIHPDDRQKLVDPTTRNLRTIFRATGLSRLAAASDYKPEDVDVQFQVKRRDKDGLEPLQASAVPRVSPGDEVHVLAKNSSDQLVDINVLYVGSDYSITHIVAERLAPQATLEEGLLAFTDTSFGMERMIAVLTEAPPESEKEDLSFLAQDGVAAMTRGLGPASFSDMLADIGMAAPTRSVMRLADKSGPKGAVMIFPMETVPRA</sequence>
<dbReference type="GO" id="GO:0006508">
    <property type="term" value="P:proteolysis"/>
    <property type="evidence" value="ECO:0007669"/>
    <property type="project" value="InterPro"/>
</dbReference>
<gene>
    <name evidence="2" type="ORF">BAE39_09085</name>
</gene>
<protein>
    <submittedName>
        <fullName evidence="2">Peptidase C14</fullName>
    </submittedName>
</protein>
<reference evidence="3" key="1">
    <citation type="submission" date="2016-06" db="EMBL/GenBank/DDBJ databases">
        <title>NZP2037 Pacbio-Illumina hybrid assembly.</title>
        <authorList>
            <person name="Ramsay J.P."/>
        </authorList>
    </citation>
    <scope>NUCLEOTIDE SEQUENCE [LARGE SCALE GENOMIC DNA]</scope>
    <source>
        <strain evidence="3">R7ANS::ICEMlSym2042</strain>
    </source>
</reference>
<dbReference type="AlphaFoldDB" id="A0A1A5JVD7"/>
<dbReference type="EMBL" id="LZTJ01000001">
    <property type="protein sequence ID" value="OBP83584.1"/>
    <property type="molecule type" value="Genomic_DNA"/>
</dbReference>
<evidence type="ECO:0000313" key="3">
    <source>
        <dbReference type="Proteomes" id="UP000093748"/>
    </source>
</evidence>
<dbReference type="GO" id="GO:0005737">
    <property type="term" value="C:cytoplasm"/>
    <property type="evidence" value="ECO:0007669"/>
    <property type="project" value="TreeGrafter"/>
</dbReference>